<organism evidence="4 5">
    <name type="scientific">Pocillopora meandrina</name>
    <dbReference type="NCBI Taxonomy" id="46732"/>
    <lineage>
        <taxon>Eukaryota</taxon>
        <taxon>Metazoa</taxon>
        <taxon>Cnidaria</taxon>
        <taxon>Anthozoa</taxon>
        <taxon>Hexacorallia</taxon>
        <taxon>Scleractinia</taxon>
        <taxon>Astrocoeniina</taxon>
        <taxon>Pocilloporidae</taxon>
        <taxon>Pocillopora</taxon>
    </lineage>
</organism>
<dbReference type="PANTHER" id="PTHR16096">
    <property type="entry name" value="MICROTUBULE-ASSOCIATED PROTEIN 11"/>
    <property type="match status" value="1"/>
</dbReference>
<dbReference type="InterPro" id="IPR055453">
    <property type="entry name" value="TRAPP14_N"/>
</dbReference>
<name>A0AAU9WN01_9CNID</name>
<feature type="domain" description="TRAPP14 N-terminal" evidence="2">
    <location>
        <begin position="110"/>
        <end position="231"/>
    </location>
</feature>
<feature type="domain" description="TRAPP14 C-terminal" evidence="3">
    <location>
        <begin position="351"/>
        <end position="469"/>
    </location>
</feature>
<evidence type="ECO:0000313" key="5">
    <source>
        <dbReference type="Proteomes" id="UP001159428"/>
    </source>
</evidence>
<evidence type="ECO:0000259" key="2">
    <source>
        <dbReference type="Pfam" id="PF15806"/>
    </source>
</evidence>
<feature type="compositionally biased region" description="Polar residues" evidence="1">
    <location>
        <begin position="455"/>
        <end position="472"/>
    </location>
</feature>
<accession>A0AAU9WN01</accession>
<reference evidence="4 5" key="1">
    <citation type="submission" date="2022-05" db="EMBL/GenBank/DDBJ databases">
        <authorList>
            <consortium name="Genoscope - CEA"/>
            <person name="William W."/>
        </authorList>
    </citation>
    <scope>NUCLEOTIDE SEQUENCE [LARGE SCALE GENOMIC DNA]</scope>
</reference>
<gene>
    <name evidence="4" type="ORF">PMEA_00008512</name>
</gene>
<protein>
    <submittedName>
        <fullName evidence="4">Uncharacterized protein</fullName>
    </submittedName>
</protein>
<dbReference type="EMBL" id="CALNXJ010000017">
    <property type="protein sequence ID" value="CAH3119820.1"/>
    <property type="molecule type" value="Genomic_DNA"/>
</dbReference>
<dbReference type="GO" id="GO:0060271">
    <property type="term" value="P:cilium assembly"/>
    <property type="evidence" value="ECO:0007669"/>
    <property type="project" value="InterPro"/>
</dbReference>
<comment type="caution">
    <text evidence="4">The sequence shown here is derived from an EMBL/GenBank/DDBJ whole genome shotgun (WGS) entry which is preliminary data.</text>
</comment>
<dbReference type="InterPro" id="IPR055452">
    <property type="entry name" value="TRAPP14_C"/>
</dbReference>
<sequence>MAGKELDSNFYIFLPKVLTTDPVADVEHGSRNSCYAGERLCFFLIAQFRGNKREDANFENWQKRLLRLCTSVSVSSIELMTRKDDAHAGGFITCWPVGSSKMEGEDVDLRKKIEPRITHRGDIIYPLDVRLNSLPALTRRMRLSVNVWTPELHFFHETENRTDIDFRHYLVDHDPDDLIEESKNAWRCIVNATLPVITPPTLRCKYFQVAGKHFLCIEVINILGKSVTLNEVDVRTSYDVDIENGKNMIHHFSHSKQDFKPRFSCLDVFPVTTSGNKASTFPVLLRPWEHYAFLFRIIYHENQMALNKQLEVVLKGSIKWDVETLKECFQTINTSYSLPVFIVRRSSVSVRASCQSSVGKGKRFQVKYTVTNTERDDGNVSLVWSPVNNASLKTLRNAPIMHSLVCLQPKVKIGCCPSGSSLTVNVEFLAVQEGLHEVGKFMKCKWHGESDQEDFSGSRSERQNTSPSGFTTVSHSCQIFVTGIS</sequence>
<dbReference type="InterPro" id="IPR031626">
    <property type="entry name" value="TRAPPC14"/>
</dbReference>
<evidence type="ECO:0000313" key="4">
    <source>
        <dbReference type="EMBL" id="CAH3119820.1"/>
    </source>
</evidence>
<evidence type="ECO:0000259" key="3">
    <source>
        <dbReference type="Pfam" id="PF23652"/>
    </source>
</evidence>
<dbReference type="GO" id="GO:0043014">
    <property type="term" value="F:alpha-tubulin binding"/>
    <property type="evidence" value="ECO:0007669"/>
    <property type="project" value="InterPro"/>
</dbReference>
<dbReference type="AlphaFoldDB" id="A0AAU9WN01"/>
<proteinExistence type="predicted"/>
<dbReference type="Pfam" id="PF15806">
    <property type="entry name" value="TRAPP14_N"/>
    <property type="match status" value="1"/>
</dbReference>
<dbReference type="PANTHER" id="PTHR16096:SF8">
    <property type="entry name" value="TRAFFICKING PROTEIN PARTICLE COMPLEX SUBUNIT 14"/>
    <property type="match status" value="1"/>
</dbReference>
<evidence type="ECO:0000256" key="1">
    <source>
        <dbReference type="SAM" id="MobiDB-lite"/>
    </source>
</evidence>
<dbReference type="Proteomes" id="UP001159428">
    <property type="component" value="Unassembled WGS sequence"/>
</dbReference>
<dbReference type="Pfam" id="PF23652">
    <property type="entry name" value="TRAPP14_C"/>
    <property type="match status" value="1"/>
</dbReference>
<feature type="region of interest" description="Disordered" evidence="1">
    <location>
        <begin position="451"/>
        <end position="472"/>
    </location>
</feature>
<keyword evidence="5" id="KW-1185">Reference proteome</keyword>
<dbReference type="GO" id="GO:1990071">
    <property type="term" value="C:TRAPPII protein complex"/>
    <property type="evidence" value="ECO:0007669"/>
    <property type="project" value="TreeGrafter"/>
</dbReference>